<sequence>MRPELMRPADPAAGYHRVVSARRFRYIVQDPAHTIRVTWLAQDLACPACQTDTGLQLVLDEAVDRLVRVYCPRQHEWAEPRIERAHFVAYSRLQTWADPDPDSLWIIDAGFGEVDPPPIDYLADIKAGWGYGLKYAKRRAKSKAKAAVRKPVRQAKRRLTKAAHRPVAAALRIAWTWQAGGAPNGTPPRREAEPGPKIPSAARYRKAYGMPTPQRGPRCLVCEDTGMIPGTPIPCTECEGPAAAALADAERRAERARRGSPPSRSRS</sequence>
<dbReference type="AlphaFoldDB" id="A0A4D4LMQ3"/>
<feature type="compositionally biased region" description="Basic and acidic residues" evidence="1">
    <location>
        <begin position="248"/>
        <end position="257"/>
    </location>
</feature>
<gene>
    <name evidence="2" type="ORF">SVIO_112030</name>
</gene>
<reference evidence="2 3" key="1">
    <citation type="journal article" date="2020" name="Int. J. Syst. Evol. Microbiol.">
        <title>Reclassification of Streptomyces castelarensis and Streptomyces sporoclivatus as later heterotypic synonyms of Streptomyces antimycoticus.</title>
        <authorList>
            <person name="Komaki H."/>
            <person name="Tamura T."/>
        </authorList>
    </citation>
    <scope>NUCLEOTIDE SEQUENCE [LARGE SCALE GENOMIC DNA]</scope>
    <source>
        <strain evidence="2 3">NBRC 13459</strain>
    </source>
</reference>
<accession>A0A4D4LMQ3</accession>
<dbReference type="OrthoDB" id="4230733at2"/>
<dbReference type="Proteomes" id="UP000301309">
    <property type="component" value="Unassembled WGS sequence"/>
</dbReference>
<protein>
    <submittedName>
        <fullName evidence="2">Uncharacterized protein</fullName>
    </submittedName>
</protein>
<feature type="region of interest" description="Disordered" evidence="1">
    <location>
        <begin position="242"/>
        <end position="267"/>
    </location>
</feature>
<proteinExistence type="predicted"/>
<organism evidence="2 3">
    <name type="scientific">Streptomyces violaceusniger</name>
    <dbReference type="NCBI Taxonomy" id="68280"/>
    <lineage>
        <taxon>Bacteria</taxon>
        <taxon>Bacillati</taxon>
        <taxon>Actinomycetota</taxon>
        <taxon>Actinomycetes</taxon>
        <taxon>Kitasatosporales</taxon>
        <taxon>Streptomycetaceae</taxon>
        <taxon>Streptomyces</taxon>
        <taxon>Streptomyces violaceusniger group</taxon>
    </lineage>
</organism>
<name>A0A4D4LMQ3_STRVO</name>
<dbReference type="EMBL" id="BJHW01000003">
    <property type="protein sequence ID" value="GDY60580.1"/>
    <property type="molecule type" value="Genomic_DNA"/>
</dbReference>
<evidence type="ECO:0000313" key="3">
    <source>
        <dbReference type="Proteomes" id="UP000301309"/>
    </source>
</evidence>
<dbReference type="RefSeq" id="WP_137982442.1">
    <property type="nucleotide sequence ID" value="NZ_BAAASO010000065.1"/>
</dbReference>
<evidence type="ECO:0000313" key="2">
    <source>
        <dbReference type="EMBL" id="GDY60580.1"/>
    </source>
</evidence>
<evidence type="ECO:0000256" key="1">
    <source>
        <dbReference type="SAM" id="MobiDB-lite"/>
    </source>
</evidence>
<comment type="caution">
    <text evidence="2">The sequence shown here is derived from an EMBL/GenBank/DDBJ whole genome shotgun (WGS) entry which is preliminary data.</text>
</comment>
<keyword evidence="3" id="KW-1185">Reference proteome</keyword>